<dbReference type="EMBL" id="CP099837">
    <property type="protein sequence ID" value="USY19716.1"/>
    <property type="molecule type" value="Genomic_DNA"/>
</dbReference>
<keyword evidence="3" id="KW-1185">Reference proteome</keyword>
<dbReference type="Proteomes" id="UP001055940">
    <property type="component" value="Chromosome"/>
</dbReference>
<evidence type="ECO:0000313" key="3">
    <source>
        <dbReference type="Proteomes" id="UP001055940"/>
    </source>
</evidence>
<organism evidence="2 3">
    <name type="scientific">Nocardiopsis exhalans</name>
    <dbReference type="NCBI Taxonomy" id="163604"/>
    <lineage>
        <taxon>Bacteria</taxon>
        <taxon>Bacillati</taxon>
        <taxon>Actinomycetota</taxon>
        <taxon>Actinomycetes</taxon>
        <taxon>Streptosporangiales</taxon>
        <taxon>Nocardiopsidaceae</taxon>
        <taxon>Nocardiopsis</taxon>
    </lineage>
</organism>
<feature type="region of interest" description="Disordered" evidence="1">
    <location>
        <begin position="477"/>
        <end position="503"/>
    </location>
</feature>
<proteinExistence type="predicted"/>
<gene>
    <name evidence="2" type="ORF">NE857_31555</name>
</gene>
<evidence type="ECO:0000256" key="1">
    <source>
        <dbReference type="SAM" id="MobiDB-lite"/>
    </source>
</evidence>
<accession>A0ABY5D7J7</accession>
<feature type="compositionally biased region" description="Acidic residues" evidence="1">
    <location>
        <begin position="491"/>
        <end position="503"/>
    </location>
</feature>
<reference evidence="2" key="1">
    <citation type="submission" date="2022-06" db="EMBL/GenBank/DDBJ databases">
        <authorList>
            <person name="Ping M."/>
        </authorList>
    </citation>
    <scope>NUCLEOTIDE SEQUENCE</scope>
    <source>
        <strain evidence="2">JCM11759T</strain>
    </source>
</reference>
<evidence type="ECO:0000313" key="2">
    <source>
        <dbReference type="EMBL" id="USY19716.1"/>
    </source>
</evidence>
<dbReference type="InterPro" id="IPR021145">
    <property type="entry name" value="Portal_protein_SPP1_Gp6-like"/>
</dbReference>
<dbReference type="Pfam" id="PF05133">
    <property type="entry name" value="SPP1_portal"/>
    <property type="match status" value="1"/>
</dbReference>
<dbReference type="RefSeq" id="WP_254418908.1">
    <property type="nucleotide sequence ID" value="NZ_CP099837.1"/>
</dbReference>
<sequence length="503" mass="56612">MTDQAPEDLLALMNDDTKAALFAMQRLASELQLRQDRIQTRMNYVRGRQPIAYASEEFQRYMGDRFQGFADNWCLPIVQTPAERMDVQGIRLDANDLRPDREMSRVWRTNNCERGSAEAFVVGLAASRAFALVWGDEEDDDTPVITWERPEQAIVSYRPDTGRPVAGLKLWRDEDAGYEYATLYQADRVWKWQRRGVQLAAMHEPRPAVDPTGGWEPRLGADDVWPISNPMGMVPLVELRNQTLLDDAPMSDIDGVIAMQDAINLIWAYLFNALDYASLPQRVLTGAEVPRIPILSADGKVIGERPVDLNQLIKDRILWVPGDNVTATEWSAARLDVFSQVIERAIEHIAAQTRTPPHYLIGKVANLSAEALTAAETGLVSKTKERVVYFTPSIRRIFALTAAAQGNPERAKAALSGRVVWADVQFRSLAQKVDALHKMHSMGFPTEWVAEEYGMEPHEVARVMEMREREMAMDPVGALADQLERTHQPEPAEEEPAPPEGEE</sequence>
<name>A0ABY5D7J7_9ACTN</name>
<protein>
    <submittedName>
        <fullName evidence="2">Phage portal protein</fullName>
    </submittedName>
</protein>